<dbReference type="CDD" id="cd00146">
    <property type="entry name" value="PKD"/>
    <property type="match status" value="1"/>
</dbReference>
<dbReference type="Gene3D" id="2.60.40.10">
    <property type="entry name" value="Immunoglobulins"/>
    <property type="match status" value="1"/>
</dbReference>
<dbReference type="eggNOG" id="COG1649">
    <property type="taxonomic scope" value="Bacteria"/>
</dbReference>
<reference evidence="2 3" key="1">
    <citation type="submission" date="2007-01" db="EMBL/GenBank/DDBJ databases">
        <authorList>
            <person name="Haygood M."/>
            <person name="Podell S."/>
            <person name="Anderson C."/>
            <person name="Hopkinson B."/>
            <person name="Roe K."/>
            <person name="Barbeau K."/>
            <person name="Gaasterland T."/>
            <person name="Ferriera S."/>
            <person name="Johnson J."/>
            <person name="Kravitz S."/>
            <person name="Beeson K."/>
            <person name="Sutton G."/>
            <person name="Rogers Y.-H."/>
            <person name="Friedman R."/>
            <person name="Frazier M."/>
            <person name="Venter J.C."/>
        </authorList>
    </citation>
    <scope>NUCLEOTIDE SEQUENCE [LARGE SCALE GENOMIC DNA]</scope>
    <source>
        <strain evidence="2 3">ATCC 23134</strain>
    </source>
</reference>
<dbReference type="SMART" id="SM00089">
    <property type="entry name" value="PKD"/>
    <property type="match status" value="1"/>
</dbReference>
<keyword evidence="3" id="KW-1185">Reference proteome</keyword>
<dbReference type="PANTHER" id="PTHR43739">
    <property type="entry name" value="XYLOGLUCANASE (EUROFUNG)"/>
    <property type="match status" value="1"/>
</dbReference>
<evidence type="ECO:0000313" key="3">
    <source>
        <dbReference type="Proteomes" id="UP000004095"/>
    </source>
</evidence>
<dbReference type="InterPro" id="IPR045474">
    <property type="entry name" value="GEVED"/>
</dbReference>
<protein>
    <submittedName>
        <fullName evidence="2">BNR/Asp-box repeat domain protein</fullName>
    </submittedName>
</protein>
<dbReference type="FunFam" id="2.60.40.10:FF:000270">
    <property type="entry name" value="Cell surface protein"/>
    <property type="match status" value="1"/>
</dbReference>
<dbReference type="GO" id="GO:0010411">
    <property type="term" value="P:xyloglucan metabolic process"/>
    <property type="evidence" value="ECO:0007669"/>
    <property type="project" value="TreeGrafter"/>
</dbReference>
<dbReference type="InterPro" id="IPR022409">
    <property type="entry name" value="PKD/Chitinase_dom"/>
</dbReference>
<accession>A1ZCR4</accession>
<dbReference type="Pfam" id="PF20009">
    <property type="entry name" value="GEVED"/>
    <property type="match status" value="1"/>
</dbReference>
<dbReference type="SUPFAM" id="SSF49299">
    <property type="entry name" value="PKD domain"/>
    <property type="match status" value="1"/>
</dbReference>
<name>A1ZCR4_MICM2</name>
<organism evidence="2 3">
    <name type="scientific">Microscilla marina ATCC 23134</name>
    <dbReference type="NCBI Taxonomy" id="313606"/>
    <lineage>
        <taxon>Bacteria</taxon>
        <taxon>Pseudomonadati</taxon>
        <taxon>Bacteroidota</taxon>
        <taxon>Cytophagia</taxon>
        <taxon>Cytophagales</taxon>
        <taxon>Microscillaceae</taxon>
        <taxon>Microscilla</taxon>
    </lineage>
</organism>
<dbReference type="Gene3D" id="2.130.10.10">
    <property type="entry name" value="YVTN repeat-like/Quinoprotein amine dehydrogenase"/>
    <property type="match status" value="3"/>
</dbReference>
<evidence type="ECO:0000259" key="1">
    <source>
        <dbReference type="PROSITE" id="PS50093"/>
    </source>
</evidence>
<dbReference type="InterPro" id="IPR035986">
    <property type="entry name" value="PKD_dom_sf"/>
</dbReference>
<dbReference type="SUPFAM" id="SSF110296">
    <property type="entry name" value="Oligoxyloglucan reducing end-specific cellobiohydrolase"/>
    <property type="match status" value="2"/>
</dbReference>
<dbReference type="AlphaFoldDB" id="A1ZCR4"/>
<sequence length="1009" mass="110223">MYYKIMLHNNYCYFNYDYKELLKSGRVWGLLLVLMLFVSVGFAQRAYIEKADDPNVNFYEVKKSGEEYFKTHSKTIKGSGWKLFQRWAYNHEKLYYPSGNRKGHNNANVWNEVMKFRRVEKRKRTQGVSMVTPAWEEMGPKKWNDVTGHWAPGIGRFTDIYVYKANPNIIYVGTPAGGLWKTTNGGANWTAMTDHLPVLGVGGVVTDPANPNIVYISTGDSERAVDTYSIGVLKSTDGGVTWNTTGLSWNAEDAKRISKLIMHPTNANILLAGTSEGLYKTVDGGSTWSVVQAGDIRDIEFHPTNPNIVYATTTNFFKSTDGGNTFVQGSVTAASSRAIIEVTPANANYVYYWTGTKMYRSSDSGNTFNLRSAQTPNTTYQLWYNMSLAVSDIDAEEVHIGAIEPFRSFDGGAQFVKSAEWMYPNSVGYVHADVHVLRYVNGVLYVGTDGLVLKSTNQGGDFIDMTEGINNRQFYGIAVSRQNVNKAMGGSQDNGTTVYTNGRWHEWLGADGGNCAISFTDENVIYGTTQNGNSWYKSTAGGTTGYTHVNGPGSGAWVVPYVMDHNDSNTLYAGLYGGVIRKTTDGMNSWTTIGNLGTSTAVNTLEVAPSNSNYLYASVKGRIWRTKNGGTSWEEVTTGLPDLWITDLAIHPSNPEQIAISFSGYGHNNQVFVSTNAGNNWTNISSNLPQIPARSVAYEAGAHNGLYIGLEVGVYYKNDTGGWVSFMNGLPNVIVNDIVVHEGSGKVVVGTFGRGMWRADKYGSSNNPVADFAASNTSITVGQSVNFTDQSSNTPTSWNWTFTGGTPASSTQQNPTIVYNVAGTYSVSLTVTNAHGSDSKTINGYITVTEAGVCNNYCASTSNRSAYEHIAGVTLGSFTNNSGAANYTDFTAQTIEVTAGQSQSLTLTPGFSGSAYNEYFKVWIDYNKDCDFDDPGELVFDAGAASTSAVSGTIAIPAGLDVTTRMRVSMKYNAVPQLVKLLLMVRWKIIPSRFRLRLCLSTVSLKEPM</sequence>
<dbReference type="InterPro" id="IPR015943">
    <property type="entry name" value="WD40/YVTN_repeat-like_dom_sf"/>
</dbReference>
<dbReference type="InterPro" id="IPR000601">
    <property type="entry name" value="PKD_dom"/>
</dbReference>
<evidence type="ECO:0000313" key="2">
    <source>
        <dbReference type="EMBL" id="EAY32066.1"/>
    </source>
</evidence>
<dbReference type="PANTHER" id="PTHR43739:SF5">
    <property type="entry name" value="EXO-ALPHA-SIALIDASE"/>
    <property type="match status" value="1"/>
</dbReference>
<gene>
    <name evidence="2" type="ORF">M23134_02095</name>
</gene>
<dbReference type="eggNOG" id="COG3291">
    <property type="taxonomic scope" value="Bacteria"/>
</dbReference>
<proteinExistence type="predicted"/>
<dbReference type="InterPro" id="IPR013783">
    <property type="entry name" value="Ig-like_fold"/>
</dbReference>
<dbReference type="InterPro" id="IPR052025">
    <property type="entry name" value="Xyloglucanase_GH74"/>
</dbReference>
<dbReference type="Proteomes" id="UP000004095">
    <property type="component" value="Unassembled WGS sequence"/>
</dbReference>
<feature type="domain" description="PKD" evidence="1">
    <location>
        <begin position="768"/>
        <end position="853"/>
    </location>
</feature>
<dbReference type="EMBL" id="AAWS01000001">
    <property type="protein sequence ID" value="EAY32066.1"/>
    <property type="molecule type" value="Genomic_DNA"/>
</dbReference>
<dbReference type="Pfam" id="PF18911">
    <property type="entry name" value="PKD_4"/>
    <property type="match status" value="1"/>
</dbReference>
<comment type="caution">
    <text evidence="2">The sequence shown here is derived from an EMBL/GenBank/DDBJ whole genome shotgun (WGS) entry which is preliminary data.</text>
</comment>
<dbReference type="PROSITE" id="PS50093">
    <property type="entry name" value="PKD"/>
    <property type="match status" value="1"/>
</dbReference>